<dbReference type="InterPro" id="IPR036259">
    <property type="entry name" value="MFS_trans_sf"/>
</dbReference>
<reference evidence="7" key="1">
    <citation type="submission" date="2019-08" db="EMBL/GenBank/DDBJ databases">
        <authorList>
            <person name="Kucharzyk K."/>
            <person name="Murdoch R.W."/>
            <person name="Higgins S."/>
            <person name="Loffler F."/>
        </authorList>
    </citation>
    <scope>NUCLEOTIDE SEQUENCE</scope>
</reference>
<feature type="transmembrane region" description="Helical" evidence="6">
    <location>
        <begin position="59"/>
        <end position="80"/>
    </location>
</feature>
<dbReference type="EMBL" id="VSSQ01146129">
    <property type="protein sequence ID" value="MPN64774.1"/>
    <property type="molecule type" value="Genomic_DNA"/>
</dbReference>
<keyword evidence="5 6" id="KW-0472">Membrane</keyword>
<protein>
    <recommendedName>
        <fullName evidence="8">Major facilitator superfamily (MFS) profile domain-containing protein</fullName>
    </recommendedName>
</protein>
<organism evidence="7">
    <name type="scientific">bioreactor metagenome</name>
    <dbReference type="NCBI Taxonomy" id="1076179"/>
    <lineage>
        <taxon>unclassified sequences</taxon>
        <taxon>metagenomes</taxon>
        <taxon>ecological metagenomes</taxon>
    </lineage>
</organism>
<proteinExistence type="predicted"/>
<comment type="caution">
    <text evidence="7">The sequence shown here is derived from an EMBL/GenBank/DDBJ whole genome shotgun (WGS) entry which is preliminary data.</text>
</comment>
<evidence type="ECO:0000256" key="2">
    <source>
        <dbReference type="ARBA" id="ARBA00022448"/>
    </source>
</evidence>
<dbReference type="PANTHER" id="PTHR12778:SF10">
    <property type="entry name" value="MAJOR FACILITATOR SUPERFAMILY DOMAIN-CONTAINING PROTEIN 3"/>
    <property type="match status" value="1"/>
</dbReference>
<dbReference type="SUPFAM" id="SSF103473">
    <property type="entry name" value="MFS general substrate transporter"/>
    <property type="match status" value="1"/>
</dbReference>
<accession>A0A645JZF0</accession>
<evidence type="ECO:0000256" key="1">
    <source>
        <dbReference type="ARBA" id="ARBA00004141"/>
    </source>
</evidence>
<evidence type="ECO:0000256" key="3">
    <source>
        <dbReference type="ARBA" id="ARBA00022692"/>
    </source>
</evidence>
<gene>
    <name evidence="7" type="ORF">SDC9_212551</name>
</gene>
<dbReference type="InterPro" id="IPR004752">
    <property type="entry name" value="AmpG_permease/AT-1"/>
</dbReference>
<evidence type="ECO:0000256" key="5">
    <source>
        <dbReference type="ARBA" id="ARBA00023136"/>
    </source>
</evidence>
<evidence type="ECO:0008006" key="8">
    <source>
        <dbReference type="Google" id="ProtNLM"/>
    </source>
</evidence>
<comment type="subcellular location">
    <subcellularLocation>
        <location evidence="1">Membrane</location>
        <topology evidence="1">Multi-pass membrane protein</topology>
    </subcellularLocation>
</comment>
<evidence type="ECO:0000313" key="7">
    <source>
        <dbReference type="EMBL" id="MPN64774.1"/>
    </source>
</evidence>
<keyword evidence="2" id="KW-0813">Transport</keyword>
<keyword evidence="3 6" id="KW-0812">Transmembrane</keyword>
<dbReference type="PANTHER" id="PTHR12778">
    <property type="entry name" value="SOLUTE CARRIER FAMILY 33 ACETYL-COA TRANSPORTER -RELATED"/>
    <property type="match status" value="1"/>
</dbReference>
<name>A0A645JZF0_9ZZZZ</name>
<keyword evidence="4 6" id="KW-1133">Transmembrane helix</keyword>
<dbReference type="AlphaFoldDB" id="A0A645JZF0"/>
<dbReference type="Gene3D" id="1.20.1250.20">
    <property type="entry name" value="MFS general substrate transporter like domains"/>
    <property type="match status" value="1"/>
</dbReference>
<evidence type="ECO:0000256" key="6">
    <source>
        <dbReference type="SAM" id="Phobius"/>
    </source>
</evidence>
<feature type="transmembrane region" description="Helical" evidence="6">
    <location>
        <begin position="30"/>
        <end position="53"/>
    </location>
</feature>
<dbReference type="GO" id="GO:0016020">
    <property type="term" value="C:membrane"/>
    <property type="evidence" value="ECO:0007669"/>
    <property type="project" value="UniProtKB-SubCell"/>
</dbReference>
<feature type="transmembrane region" description="Helical" evidence="6">
    <location>
        <begin position="6"/>
        <end position="23"/>
    </location>
</feature>
<evidence type="ECO:0000256" key="4">
    <source>
        <dbReference type="ARBA" id="ARBA00022989"/>
    </source>
</evidence>
<sequence length="93" mass="10646">MAFEQFGYGFGFTAYMLYMIYFADGEHKTAHYAICTGFMAMGMMLPGMIAGWLQDLLGYNHFFIWVMICAIPTLAVIPFMKIDKNYGIKKKEA</sequence>